<dbReference type="InterPro" id="IPR036390">
    <property type="entry name" value="WH_DNA-bd_sf"/>
</dbReference>
<proteinExistence type="predicted"/>
<gene>
    <name evidence="1" type="ORF">C1J00_10970</name>
</gene>
<evidence type="ECO:0000313" key="2">
    <source>
        <dbReference type="Proteomes" id="UP000235943"/>
    </source>
</evidence>
<reference evidence="1 2" key="1">
    <citation type="submission" date="2018-01" db="EMBL/GenBank/DDBJ databases">
        <title>Draft genome sequence of Streptomyces sp. 13K301.</title>
        <authorList>
            <person name="Sahin N."/>
            <person name="Saygin H."/>
            <person name="Ay H."/>
        </authorList>
    </citation>
    <scope>NUCLEOTIDE SEQUENCE [LARGE SCALE GENOMIC DNA]</scope>
    <source>
        <strain evidence="1 2">13K301</strain>
    </source>
</reference>
<dbReference type="InterPro" id="IPR036388">
    <property type="entry name" value="WH-like_DNA-bd_sf"/>
</dbReference>
<dbReference type="RefSeq" id="WP_102908848.1">
    <property type="nucleotide sequence ID" value="NZ_POUC01000058.1"/>
</dbReference>
<protein>
    <submittedName>
        <fullName evidence="1">Regulator</fullName>
    </submittedName>
</protein>
<evidence type="ECO:0000313" key="1">
    <source>
        <dbReference type="EMBL" id="PNG22134.1"/>
    </source>
</evidence>
<sequence>MTTPFTTAEVRNAVELLASRSLIRLVTEIDDNGAIPPRRLAATLPDLSSHHLRRAAEAARAHGLVRTAPGAGLELTACGAELADLYDAAARWARHHAYPAPVCEFSSRIRHVLDLLAPSLTAERANGLSWPSATRRPSDEAEADLARPRALLIQWLAGTPQVTRVLEPEPAA</sequence>
<dbReference type="EMBL" id="POUC01000058">
    <property type="protein sequence ID" value="PNG22134.1"/>
    <property type="molecule type" value="Genomic_DNA"/>
</dbReference>
<dbReference type="AlphaFoldDB" id="A0A2N8TSY6"/>
<comment type="caution">
    <text evidence="1">The sequence shown here is derived from an EMBL/GenBank/DDBJ whole genome shotgun (WGS) entry which is preliminary data.</text>
</comment>
<dbReference type="Gene3D" id="1.10.10.10">
    <property type="entry name" value="Winged helix-like DNA-binding domain superfamily/Winged helix DNA-binding domain"/>
    <property type="match status" value="1"/>
</dbReference>
<dbReference type="Proteomes" id="UP000235943">
    <property type="component" value="Unassembled WGS sequence"/>
</dbReference>
<organism evidence="1 2">
    <name type="scientific">Streptomyces cahuitamycinicus</name>
    <dbReference type="NCBI Taxonomy" id="2070367"/>
    <lineage>
        <taxon>Bacteria</taxon>
        <taxon>Bacillati</taxon>
        <taxon>Actinomycetota</taxon>
        <taxon>Actinomycetes</taxon>
        <taxon>Kitasatosporales</taxon>
        <taxon>Streptomycetaceae</taxon>
        <taxon>Streptomyces</taxon>
    </lineage>
</organism>
<name>A0A2N8TSY6_9ACTN</name>
<dbReference type="OrthoDB" id="4263686at2"/>
<keyword evidence="2" id="KW-1185">Reference proteome</keyword>
<accession>A0A2N8TSY6</accession>
<dbReference type="SUPFAM" id="SSF46785">
    <property type="entry name" value="Winged helix' DNA-binding domain"/>
    <property type="match status" value="1"/>
</dbReference>